<feature type="transmembrane region" description="Helical" evidence="1">
    <location>
        <begin position="71"/>
        <end position="91"/>
    </location>
</feature>
<dbReference type="AlphaFoldDB" id="A0A5N0VJW7"/>
<sequence>MQWDPMRWADEVDAPGVVRGASTGFTVLVLGGLAAPLGALVPVAGTVWLPVVALVAFVVAAARVGTAPRPWLHGMVAALSAYLLVLPLVLLGGSHDVGQMGLTFLAAVLVGAGSGFLAGYRRDRLK</sequence>
<organism evidence="2 3">
    <name type="scientific">Amycolatopsis acidicola</name>
    <dbReference type="NCBI Taxonomy" id="2596893"/>
    <lineage>
        <taxon>Bacteria</taxon>
        <taxon>Bacillati</taxon>
        <taxon>Actinomycetota</taxon>
        <taxon>Actinomycetes</taxon>
        <taxon>Pseudonocardiales</taxon>
        <taxon>Pseudonocardiaceae</taxon>
        <taxon>Amycolatopsis</taxon>
    </lineage>
</organism>
<evidence type="ECO:0000313" key="2">
    <source>
        <dbReference type="EMBL" id="KAA9165978.1"/>
    </source>
</evidence>
<keyword evidence="3" id="KW-1185">Reference proteome</keyword>
<feature type="transmembrane region" description="Helical" evidence="1">
    <location>
        <begin position="97"/>
        <end position="120"/>
    </location>
</feature>
<evidence type="ECO:0000313" key="3">
    <source>
        <dbReference type="Proteomes" id="UP000319769"/>
    </source>
</evidence>
<feature type="transmembrane region" description="Helical" evidence="1">
    <location>
        <begin position="47"/>
        <end position="64"/>
    </location>
</feature>
<keyword evidence="1" id="KW-1133">Transmembrane helix</keyword>
<proteinExistence type="predicted"/>
<name>A0A5N0VJW7_9PSEU</name>
<keyword evidence="1" id="KW-0472">Membrane</keyword>
<accession>A0A5N0VJW7</accession>
<dbReference type="Proteomes" id="UP000319769">
    <property type="component" value="Unassembled WGS sequence"/>
</dbReference>
<reference evidence="2" key="1">
    <citation type="submission" date="2019-09" db="EMBL/GenBank/DDBJ databases">
        <authorList>
            <person name="Teo W.F.A."/>
            <person name="Duangmal K."/>
        </authorList>
    </citation>
    <scope>NUCLEOTIDE SEQUENCE [LARGE SCALE GENOMIC DNA]</scope>
    <source>
        <strain evidence="2">K81G1</strain>
    </source>
</reference>
<dbReference type="RefSeq" id="WP_144748675.1">
    <property type="nucleotide sequence ID" value="NZ_VMNW02000003.1"/>
</dbReference>
<gene>
    <name evidence="2" type="ORF">FPZ12_003210</name>
</gene>
<comment type="caution">
    <text evidence="2">The sequence shown here is derived from an EMBL/GenBank/DDBJ whole genome shotgun (WGS) entry which is preliminary data.</text>
</comment>
<protein>
    <submittedName>
        <fullName evidence="2">Uncharacterized protein</fullName>
    </submittedName>
</protein>
<dbReference type="EMBL" id="VMNW02000003">
    <property type="protein sequence ID" value="KAA9165978.1"/>
    <property type="molecule type" value="Genomic_DNA"/>
</dbReference>
<evidence type="ECO:0000256" key="1">
    <source>
        <dbReference type="SAM" id="Phobius"/>
    </source>
</evidence>
<keyword evidence="1" id="KW-0812">Transmembrane</keyword>